<sequence length="90" mass="10029">MSLSPTHLLDPAFVRCLQAAAGNGELVANYDRLRGTNLSRRGAPIELEIDRASGRLDADIKGFIDFVHEAIYTRLEPQALAQLRNHERSE</sequence>
<gene>
    <name evidence="1" type="ordered locus">Mpe_B0301</name>
</gene>
<dbReference type="Proteomes" id="UP000000366">
    <property type="component" value="Plasmid RPME01"/>
</dbReference>
<reference evidence="1 2" key="1">
    <citation type="journal article" date="2007" name="J. Bacteriol.">
        <title>Whole-genome analysis of the methyl tert-butyl ether-degrading beta-proteobacterium Methylibium petroleiphilum PM1.</title>
        <authorList>
            <person name="Kane S.R."/>
            <person name="Chakicherla A.Y."/>
            <person name="Chain P.S.G."/>
            <person name="Schmidt R."/>
            <person name="Shin M.W."/>
            <person name="Legler T.C."/>
            <person name="Scow K.M."/>
            <person name="Larimer F.W."/>
            <person name="Lucas S.M."/>
            <person name="Richardson P.M."/>
            <person name="Hristova K.R."/>
        </authorList>
    </citation>
    <scope>NUCLEOTIDE SEQUENCE [LARGE SCALE GENOMIC DNA]</scope>
    <source>
        <strain evidence="2">ATCC BAA-1232 / LMG 22953 / PM1</strain>
        <plasmid evidence="1 2">RPME01</plasmid>
    </source>
</reference>
<dbReference type="KEGG" id="mpt:Mpe_B0301"/>
<keyword evidence="2" id="KW-1185">Reference proteome</keyword>
<dbReference type="AlphaFoldDB" id="A2SND7"/>
<evidence type="ECO:0000313" key="1">
    <source>
        <dbReference type="EMBL" id="ABM97076.1"/>
    </source>
</evidence>
<proteinExistence type="predicted"/>
<organism evidence="1 2">
    <name type="scientific">Methylibium petroleiphilum (strain ATCC BAA-1232 / LMG 22953 / PM1)</name>
    <dbReference type="NCBI Taxonomy" id="420662"/>
    <lineage>
        <taxon>Bacteria</taxon>
        <taxon>Pseudomonadati</taxon>
        <taxon>Pseudomonadota</taxon>
        <taxon>Betaproteobacteria</taxon>
        <taxon>Burkholderiales</taxon>
        <taxon>Sphaerotilaceae</taxon>
        <taxon>Methylibium</taxon>
    </lineage>
</organism>
<keyword evidence="1" id="KW-0614">Plasmid</keyword>
<name>A2SND7_METPP</name>
<geneLocation type="plasmid" evidence="1 2">
    <name>RPME01</name>
</geneLocation>
<evidence type="ECO:0000313" key="2">
    <source>
        <dbReference type="Proteomes" id="UP000000366"/>
    </source>
</evidence>
<dbReference type="EMBL" id="CP000556">
    <property type="protein sequence ID" value="ABM97076.1"/>
    <property type="molecule type" value="Genomic_DNA"/>
</dbReference>
<accession>A2SND7</accession>
<protein>
    <submittedName>
        <fullName evidence="1">Uncharacterized protein</fullName>
    </submittedName>
</protein>
<dbReference type="HOGENOM" id="CLU_2437460_0_0_4"/>